<name>A0A482PPK8_CITRO</name>
<gene>
    <name evidence="2" type="ORF">E2R62_11050</name>
</gene>
<protein>
    <submittedName>
        <fullName evidence="2">Uncharacterized protein</fullName>
    </submittedName>
</protein>
<proteinExistence type="predicted"/>
<accession>A0A482PPK8</accession>
<keyword evidence="1" id="KW-0812">Transmembrane</keyword>
<keyword evidence="1" id="KW-0472">Membrane</keyword>
<reference evidence="2" key="1">
    <citation type="submission" date="2019-03" db="EMBL/GenBank/DDBJ databases">
        <title>Complete genome sequence of enteropathogenic Citrobacter rodentium strain DBS100.</title>
        <authorList>
            <person name="Popov G."/>
            <person name="Fiebig A."/>
            <person name="Shideler S."/>
            <person name="Coombes B."/>
            <person name="Savchenko A."/>
        </authorList>
    </citation>
    <scope>NUCLEOTIDE SEQUENCE</scope>
    <source>
        <strain evidence="2">DBS100</strain>
    </source>
</reference>
<organism evidence="2">
    <name type="scientific">Citrobacter rodentium</name>
    <dbReference type="NCBI Taxonomy" id="67825"/>
    <lineage>
        <taxon>Bacteria</taxon>
        <taxon>Pseudomonadati</taxon>
        <taxon>Pseudomonadota</taxon>
        <taxon>Gammaproteobacteria</taxon>
        <taxon>Enterobacterales</taxon>
        <taxon>Enterobacteriaceae</taxon>
        <taxon>Citrobacter</taxon>
    </lineage>
</organism>
<keyword evidence="1" id="KW-1133">Transmembrane helix</keyword>
<dbReference type="EMBL" id="CP038008">
    <property type="protein sequence ID" value="QBY29344.1"/>
    <property type="molecule type" value="Genomic_DNA"/>
</dbReference>
<evidence type="ECO:0000256" key="1">
    <source>
        <dbReference type="SAM" id="Phobius"/>
    </source>
</evidence>
<dbReference type="AlphaFoldDB" id="A0A482PPK8"/>
<evidence type="ECO:0000313" key="2">
    <source>
        <dbReference type="EMBL" id="QBY29344.1"/>
    </source>
</evidence>
<sequence>MKHGFNLFYCYLFRRHSVNDGNVIAVETLFQYGEVAGIFLLFSLSGGCAGEAVKRKRGRLVANRLMND</sequence>
<feature type="transmembrane region" description="Helical" evidence="1">
    <location>
        <begin position="29"/>
        <end position="49"/>
    </location>
</feature>